<organism evidence="2 3">
    <name type="scientific">Scleroderma citrinum Foug A</name>
    <dbReference type="NCBI Taxonomy" id="1036808"/>
    <lineage>
        <taxon>Eukaryota</taxon>
        <taxon>Fungi</taxon>
        <taxon>Dikarya</taxon>
        <taxon>Basidiomycota</taxon>
        <taxon>Agaricomycotina</taxon>
        <taxon>Agaricomycetes</taxon>
        <taxon>Agaricomycetidae</taxon>
        <taxon>Boletales</taxon>
        <taxon>Sclerodermatineae</taxon>
        <taxon>Sclerodermataceae</taxon>
        <taxon>Scleroderma</taxon>
    </lineage>
</organism>
<dbReference type="AlphaFoldDB" id="A0A0C3DHC2"/>
<dbReference type="InParanoid" id="A0A0C3DHC2"/>
<sequence length="520" mass="59337">MHHCLEINEVLRHIFTYIDDDTTLSALSRTCRTFSEPATDLIWETRSNLLPILAQLPCAKRSKNFEWYTEVTLVRPPTAADWTTFRRLSSRVRKLCLGVDGSYKSLGPSDFNHIALLLDQDPTYLFPNLHSLTLLDSNAVYHFTWLVKIEQNKMVRWFRDLIQVGLTVLSLHYDLLLSIVPDLPAIKSIRKLNITGIPSFSQTSALQELTLCGTIPQLTSLESFSCDTLSWNVLWHLGRLPALQELSIELPSRATLLDSPQNDGAFFSQLKVLSISQGTPLSIAELFRCRNFNKLTTFSSKRPDKLCDSIEFELQSLCLGRIHLDPDVYKLDPYRNLRVLTINLYDSIWSVPWVDDDLVWMTHGLPHLERFYVLDESLHEPGSWPRSMFTLRALVNLVEGCSKLEHISMQFDSREERQLEYVSRRKKGCVVRNDSVRHLSVCNSPATSLERLAVILSELLPHLEVITAEPDSEHMSSWKAVAARHTNSPLFRSQTDDAIRRISGTYYGGMTLCTSESLGL</sequence>
<proteinExistence type="predicted"/>
<evidence type="ECO:0000313" key="3">
    <source>
        <dbReference type="Proteomes" id="UP000053989"/>
    </source>
</evidence>
<feature type="domain" description="F-box" evidence="1">
    <location>
        <begin position="8"/>
        <end position="45"/>
    </location>
</feature>
<dbReference type="Gene3D" id="3.80.10.10">
    <property type="entry name" value="Ribonuclease Inhibitor"/>
    <property type="match status" value="1"/>
</dbReference>
<dbReference type="EMBL" id="KN822066">
    <property type="protein sequence ID" value="KIM60085.1"/>
    <property type="molecule type" value="Genomic_DNA"/>
</dbReference>
<evidence type="ECO:0000259" key="1">
    <source>
        <dbReference type="Pfam" id="PF12937"/>
    </source>
</evidence>
<dbReference type="HOGENOM" id="CLU_021164_0_1_1"/>
<reference evidence="3" key="2">
    <citation type="submission" date="2015-01" db="EMBL/GenBank/DDBJ databases">
        <title>Evolutionary Origins and Diversification of the Mycorrhizal Mutualists.</title>
        <authorList>
            <consortium name="DOE Joint Genome Institute"/>
            <consortium name="Mycorrhizal Genomics Consortium"/>
            <person name="Kohler A."/>
            <person name="Kuo A."/>
            <person name="Nagy L.G."/>
            <person name="Floudas D."/>
            <person name="Copeland A."/>
            <person name="Barry K.W."/>
            <person name="Cichocki N."/>
            <person name="Veneault-Fourrey C."/>
            <person name="LaButti K."/>
            <person name="Lindquist E.A."/>
            <person name="Lipzen A."/>
            <person name="Lundell T."/>
            <person name="Morin E."/>
            <person name="Murat C."/>
            <person name="Riley R."/>
            <person name="Ohm R."/>
            <person name="Sun H."/>
            <person name="Tunlid A."/>
            <person name="Henrissat B."/>
            <person name="Grigoriev I.V."/>
            <person name="Hibbett D.S."/>
            <person name="Martin F."/>
        </authorList>
    </citation>
    <scope>NUCLEOTIDE SEQUENCE [LARGE SCALE GENOMIC DNA]</scope>
    <source>
        <strain evidence="3">Foug A</strain>
    </source>
</reference>
<name>A0A0C3DHC2_9AGAM</name>
<dbReference type="Proteomes" id="UP000053989">
    <property type="component" value="Unassembled WGS sequence"/>
</dbReference>
<dbReference type="OrthoDB" id="3543113at2759"/>
<dbReference type="InterPro" id="IPR032675">
    <property type="entry name" value="LRR_dom_sf"/>
</dbReference>
<dbReference type="SUPFAM" id="SSF52058">
    <property type="entry name" value="L domain-like"/>
    <property type="match status" value="1"/>
</dbReference>
<dbReference type="STRING" id="1036808.A0A0C3DHC2"/>
<accession>A0A0C3DHC2</accession>
<gene>
    <name evidence="2" type="ORF">SCLCIDRAFT_26873</name>
</gene>
<keyword evidence="3" id="KW-1185">Reference proteome</keyword>
<dbReference type="InterPro" id="IPR001810">
    <property type="entry name" value="F-box_dom"/>
</dbReference>
<reference evidence="2 3" key="1">
    <citation type="submission" date="2014-04" db="EMBL/GenBank/DDBJ databases">
        <authorList>
            <consortium name="DOE Joint Genome Institute"/>
            <person name="Kuo A."/>
            <person name="Kohler A."/>
            <person name="Nagy L.G."/>
            <person name="Floudas D."/>
            <person name="Copeland A."/>
            <person name="Barry K.W."/>
            <person name="Cichocki N."/>
            <person name="Veneault-Fourrey C."/>
            <person name="LaButti K."/>
            <person name="Lindquist E.A."/>
            <person name="Lipzen A."/>
            <person name="Lundell T."/>
            <person name="Morin E."/>
            <person name="Murat C."/>
            <person name="Sun H."/>
            <person name="Tunlid A."/>
            <person name="Henrissat B."/>
            <person name="Grigoriev I.V."/>
            <person name="Hibbett D.S."/>
            <person name="Martin F."/>
            <person name="Nordberg H.P."/>
            <person name="Cantor M.N."/>
            <person name="Hua S.X."/>
        </authorList>
    </citation>
    <scope>NUCLEOTIDE SEQUENCE [LARGE SCALE GENOMIC DNA]</scope>
    <source>
        <strain evidence="2 3">Foug A</strain>
    </source>
</reference>
<protein>
    <recommendedName>
        <fullName evidence="1">F-box domain-containing protein</fullName>
    </recommendedName>
</protein>
<dbReference type="Pfam" id="PF12937">
    <property type="entry name" value="F-box-like"/>
    <property type="match status" value="1"/>
</dbReference>
<evidence type="ECO:0000313" key="2">
    <source>
        <dbReference type="EMBL" id="KIM60085.1"/>
    </source>
</evidence>